<dbReference type="InterPro" id="IPR033749">
    <property type="entry name" value="Polyprenyl_synt_CS"/>
</dbReference>
<evidence type="ECO:0000313" key="9">
    <source>
        <dbReference type="Proteomes" id="UP001431429"/>
    </source>
</evidence>
<keyword evidence="5" id="KW-0460">Magnesium</keyword>
<gene>
    <name evidence="8" type="ORF">NBG84_27240</name>
</gene>
<dbReference type="InterPro" id="IPR000092">
    <property type="entry name" value="Polyprenyl_synt"/>
</dbReference>
<name>A0ABT0UU73_9ACTN</name>
<sequence>MIETQTTQPTQATRTSQPKPAQPAQAPKTPTAPETPTAPTAKAIPLDMGSRLRDPLPGTPPAAGPGAESGLAAAVEKVLRQHLRDRVDQAARIDSVFAEEVAGRLADFVLRGGKRLRAGFVWWGWRVGGGTADGPQADAALQLGAALELLQGCALIHDDVMDESPIRRGAPAVHAGFAELHAHARMRGSSASFGTAAAVLCGDLALSWADDLMTVTALSCVQGMRVHQEWQAMRTELVAGQYLDMHAQANRSSEVAQAVRIAGLKSALYTVERPLALGAALAGADEATTSALRSAGRCAGIAFQLRDDLLGVFGDPAITGKPSGDDLRDGKPTYLRAAAVQLAKSTGDHHAVRALTREPRPTPLSDTELAALRDAIERTGARAAVEDKIGRLVELGIRHLNSVRCEPHIVPALTRLIERAAGTPAAETAGDAPQPEAKAPHAAPRPSGVEEPALAHARTPSGTEGPVRTTDQSAPPTPGHRATPPIGGRE</sequence>
<comment type="caution">
    <text evidence="8">The sequence shown here is derived from an EMBL/GenBank/DDBJ whole genome shotgun (WGS) entry which is preliminary data.</text>
</comment>
<protein>
    <submittedName>
        <fullName evidence="8">Polyprenyl synthetase family protein</fullName>
    </submittedName>
</protein>
<evidence type="ECO:0000256" key="1">
    <source>
        <dbReference type="ARBA" id="ARBA00001946"/>
    </source>
</evidence>
<dbReference type="InterPro" id="IPR008949">
    <property type="entry name" value="Isoprenoid_synthase_dom_sf"/>
</dbReference>
<evidence type="ECO:0000256" key="6">
    <source>
        <dbReference type="RuleBase" id="RU004466"/>
    </source>
</evidence>
<dbReference type="SFLD" id="SFLDS00005">
    <property type="entry name" value="Isoprenoid_Synthase_Type_I"/>
    <property type="match status" value="1"/>
</dbReference>
<keyword evidence="9" id="KW-1185">Reference proteome</keyword>
<dbReference type="PANTHER" id="PTHR12001">
    <property type="entry name" value="GERANYLGERANYL PYROPHOSPHATE SYNTHASE"/>
    <property type="match status" value="1"/>
</dbReference>
<dbReference type="SUPFAM" id="SSF48576">
    <property type="entry name" value="Terpenoid synthases"/>
    <property type="match status" value="1"/>
</dbReference>
<organism evidence="8 9">
    <name type="scientific">Streptomyces albipurpureus</name>
    <dbReference type="NCBI Taxonomy" id="2897419"/>
    <lineage>
        <taxon>Bacteria</taxon>
        <taxon>Bacillati</taxon>
        <taxon>Actinomycetota</taxon>
        <taxon>Actinomycetes</taxon>
        <taxon>Kitasatosporales</taxon>
        <taxon>Streptomycetaceae</taxon>
        <taxon>Streptomyces</taxon>
    </lineage>
</organism>
<dbReference type="Pfam" id="PF00348">
    <property type="entry name" value="polyprenyl_synt"/>
    <property type="match status" value="1"/>
</dbReference>
<evidence type="ECO:0000313" key="8">
    <source>
        <dbReference type="EMBL" id="MCM2391937.1"/>
    </source>
</evidence>
<feature type="compositionally biased region" description="Low complexity" evidence="7">
    <location>
        <begin position="1"/>
        <end position="43"/>
    </location>
</feature>
<comment type="similarity">
    <text evidence="2 6">Belongs to the FPP/GGPP synthase family.</text>
</comment>
<dbReference type="Proteomes" id="UP001431429">
    <property type="component" value="Unassembled WGS sequence"/>
</dbReference>
<dbReference type="CDD" id="cd00685">
    <property type="entry name" value="Trans_IPPS_HT"/>
    <property type="match status" value="1"/>
</dbReference>
<dbReference type="EMBL" id="JAMQAW010000036">
    <property type="protein sequence ID" value="MCM2391937.1"/>
    <property type="molecule type" value="Genomic_DNA"/>
</dbReference>
<evidence type="ECO:0000256" key="5">
    <source>
        <dbReference type="ARBA" id="ARBA00022842"/>
    </source>
</evidence>
<dbReference type="PANTHER" id="PTHR12001:SF85">
    <property type="entry name" value="SHORT CHAIN ISOPRENYL DIPHOSPHATE SYNTHASE"/>
    <property type="match status" value="1"/>
</dbReference>
<dbReference type="PROSITE" id="PS00723">
    <property type="entry name" value="POLYPRENYL_SYNTHASE_1"/>
    <property type="match status" value="1"/>
</dbReference>
<feature type="region of interest" description="Disordered" evidence="7">
    <location>
        <begin position="1"/>
        <end position="69"/>
    </location>
</feature>
<proteinExistence type="inferred from homology"/>
<comment type="cofactor">
    <cofactor evidence="1">
        <name>Mg(2+)</name>
        <dbReference type="ChEBI" id="CHEBI:18420"/>
    </cofactor>
</comment>
<reference evidence="8" key="1">
    <citation type="submission" date="2022-06" db="EMBL/GenBank/DDBJ databases">
        <title>Genome public.</title>
        <authorList>
            <person name="Sun Q."/>
        </authorList>
    </citation>
    <scope>NUCLEOTIDE SEQUENCE</scope>
    <source>
        <strain evidence="8">CWNU-1</strain>
    </source>
</reference>
<evidence type="ECO:0000256" key="7">
    <source>
        <dbReference type="SAM" id="MobiDB-lite"/>
    </source>
</evidence>
<keyword evidence="4" id="KW-0479">Metal-binding</keyword>
<evidence type="ECO:0000256" key="3">
    <source>
        <dbReference type="ARBA" id="ARBA00022679"/>
    </source>
</evidence>
<feature type="region of interest" description="Disordered" evidence="7">
    <location>
        <begin position="423"/>
        <end position="490"/>
    </location>
</feature>
<evidence type="ECO:0000256" key="2">
    <source>
        <dbReference type="ARBA" id="ARBA00006706"/>
    </source>
</evidence>
<evidence type="ECO:0000256" key="4">
    <source>
        <dbReference type="ARBA" id="ARBA00022723"/>
    </source>
</evidence>
<dbReference type="Gene3D" id="1.10.600.10">
    <property type="entry name" value="Farnesyl Diphosphate Synthase"/>
    <property type="match status" value="1"/>
</dbReference>
<accession>A0ABT0UU73</accession>
<keyword evidence="3 6" id="KW-0808">Transferase</keyword>